<dbReference type="InterPro" id="IPR051402">
    <property type="entry name" value="KPR-Related"/>
</dbReference>
<evidence type="ECO:0000313" key="2">
    <source>
        <dbReference type="EMBL" id="KAL0565999.1"/>
    </source>
</evidence>
<organism evidence="2 3">
    <name type="scientific">Marasmius crinis-equi</name>
    <dbReference type="NCBI Taxonomy" id="585013"/>
    <lineage>
        <taxon>Eukaryota</taxon>
        <taxon>Fungi</taxon>
        <taxon>Dikarya</taxon>
        <taxon>Basidiomycota</taxon>
        <taxon>Agaricomycotina</taxon>
        <taxon>Agaricomycetes</taxon>
        <taxon>Agaricomycetidae</taxon>
        <taxon>Agaricales</taxon>
        <taxon>Marasmiineae</taxon>
        <taxon>Marasmiaceae</taxon>
        <taxon>Marasmius</taxon>
    </lineage>
</organism>
<keyword evidence="3" id="KW-1185">Reference proteome</keyword>
<accession>A0ABR3ESW2</accession>
<dbReference type="Proteomes" id="UP001465976">
    <property type="component" value="Unassembled WGS sequence"/>
</dbReference>
<dbReference type="PANTHER" id="PTHR21708">
    <property type="entry name" value="PROBABLE 2-DEHYDROPANTOATE 2-REDUCTASE"/>
    <property type="match status" value="1"/>
</dbReference>
<dbReference type="Gene3D" id="3.40.50.720">
    <property type="entry name" value="NAD(P)-binding Rossmann-like Domain"/>
    <property type="match status" value="1"/>
</dbReference>
<protein>
    <recommendedName>
        <fullName evidence="1">Ketopantoate reductase N-terminal domain-containing protein</fullName>
    </recommendedName>
</protein>
<evidence type="ECO:0000259" key="1">
    <source>
        <dbReference type="Pfam" id="PF02558"/>
    </source>
</evidence>
<dbReference type="Pfam" id="PF02558">
    <property type="entry name" value="ApbA"/>
    <property type="match status" value="1"/>
</dbReference>
<comment type="caution">
    <text evidence="2">The sequence shown here is derived from an EMBL/GenBank/DDBJ whole genome shotgun (WGS) entry which is preliminary data.</text>
</comment>
<name>A0ABR3ESW2_9AGAR</name>
<gene>
    <name evidence="2" type="ORF">V5O48_016018</name>
</gene>
<feature type="domain" description="Ketopantoate reductase N-terminal" evidence="1">
    <location>
        <begin position="11"/>
        <end position="169"/>
    </location>
</feature>
<dbReference type="PANTHER" id="PTHR21708:SF43">
    <property type="entry name" value="KETOPANTOATE REDUCTASE C-TERMINAL DOMAIN-CONTAINING PROTEIN"/>
    <property type="match status" value="1"/>
</dbReference>
<evidence type="ECO:0000313" key="3">
    <source>
        <dbReference type="Proteomes" id="UP001465976"/>
    </source>
</evidence>
<proteinExistence type="predicted"/>
<dbReference type="EMBL" id="JBAHYK010002047">
    <property type="protein sequence ID" value="KAL0565999.1"/>
    <property type="molecule type" value="Genomic_DNA"/>
</dbReference>
<dbReference type="InterPro" id="IPR013332">
    <property type="entry name" value="KPR_N"/>
</dbReference>
<reference evidence="2 3" key="1">
    <citation type="submission" date="2024-02" db="EMBL/GenBank/DDBJ databases">
        <title>A draft genome for the cacao thread blight pathogen Marasmius crinis-equi.</title>
        <authorList>
            <person name="Cohen S.P."/>
            <person name="Baruah I.K."/>
            <person name="Amoako-Attah I."/>
            <person name="Bukari Y."/>
            <person name="Meinhardt L.W."/>
            <person name="Bailey B.A."/>
        </authorList>
    </citation>
    <scope>NUCLEOTIDE SEQUENCE [LARGE SCALE GENOMIC DNA]</scope>
    <source>
        <strain evidence="2 3">GH-76</strain>
    </source>
</reference>
<sequence length="287" mass="31083">MATSAALKEVLLVGFGAVGAIREADISNIRVLRSHADFRASDSLIIKNSGLARVTAVARSNFDLVNICQSVADAADQAYDYVVLTTKAVPDIIQTSQILAPLLSSPYTDKFAQPAYLILQNGLNVEADLYRAIKNLGKGEPKVIGSSLYIATNLLAPDVVEHSGLARMYRHNDYGTTTNTPEESEILNGIATALEKGGANVKVVPEIQRVKFAKNFWNVAFSAFSTLTDYTLPAIFRPPPGPTVTYAPYVSPTTAVLVEQYTIPTIEAILQELLALGMQNFDSFDMH</sequence>